<feature type="domain" description="Calcineurin-like phosphoesterase" evidence="7">
    <location>
        <begin position="5"/>
        <end position="204"/>
    </location>
</feature>
<reference evidence="9" key="1">
    <citation type="journal article" date="2019" name="Int. J. Syst. Evol. Microbiol.">
        <title>Halobacteriovorax valvorus sp. nov., a novel prokaryotic predator isolated from coastal seawater of China.</title>
        <authorList>
            <person name="Chen M.-X."/>
        </authorList>
    </citation>
    <scope>NUCLEOTIDE SEQUENCE [LARGE SCALE GENOMIC DNA]</scope>
    <source>
        <strain evidence="9">BL9</strain>
    </source>
</reference>
<evidence type="ECO:0000256" key="1">
    <source>
        <dbReference type="ARBA" id="ARBA00022475"/>
    </source>
</evidence>
<dbReference type="InterPro" id="IPR043461">
    <property type="entry name" value="LpxH-like"/>
</dbReference>
<keyword evidence="6" id="KW-0464">Manganese</keyword>
<comment type="caution">
    <text evidence="8">The sequence shown here is derived from an EMBL/GenBank/DDBJ whole genome shotgun (WGS) entry which is preliminary data.</text>
</comment>
<proteinExistence type="predicted"/>
<gene>
    <name evidence="8" type="ORF">DAY19_05140</name>
</gene>
<keyword evidence="5" id="KW-0472">Membrane</keyword>
<evidence type="ECO:0000313" key="9">
    <source>
        <dbReference type="Proteomes" id="UP000443582"/>
    </source>
</evidence>
<evidence type="ECO:0000256" key="5">
    <source>
        <dbReference type="ARBA" id="ARBA00023136"/>
    </source>
</evidence>
<keyword evidence="4" id="KW-0378">Hydrolase</keyword>
<evidence type="ECO:0000256" key="4">
    <source>
        <dbReference type="ARBA" id="ARBA00022801"/>
    </source>
</evidence>
<accession>A0ABY0IJM3</accession>
<dbReference type="CDD" id="cd07398">
    <property type="entry name" value="MPP_YbbF-LpxH"/>
    <property type="match status" value="1"/>
</dbReference>
<evidence type="ECO:0000256" key="2">
    <source>
        <dbReference type="ARBA" id="ARBA00022519"/>
    </source>
</evidence>
<dbReference type="PANTHER" id="PTHR34990:SF1">
    <property type="entry name" value="UDP-2,3-DIACYLGLUCOSAMINE HYDROLASE"/>
    <property type="match status" value="1"/>
</dbReference>
<dbReference type="SUPFAM" id="SSF56300">
    <property type="entry name" value="Metallo-dependent phosphatases"/>
    <property type="match status" value="1"/>
</dbReference>
<evidence type="ECO:0000313" key="8">
    <source>
        <dbReference type="EMBL" id="RZF23155.1"/>
    </source>
</evidence>
<protein>
    <submittedName>
        <fullName evidence="8">UDP-2,3-diacylglucosamine diphosphatase</fullName>
    </submittedName>
</protein>
<dbReference type="EMBL" id="QDKL01000001">
    <property type="protein sequence ID" value="RZF23155.1"/>
    <property type="molecule type" value="Genomic_DNA"/>
</dbReference>
<keyword evidence="9" id="KW-1185">Reference proteome</keyword>
<evidence type="ECO:0000256" key="3">
    <source>
        <dbReference type="ARBA" id="ARBA00022723"/>
    </source>
</evidence>
<dbReference type="InterPro" id="IPR029052">
    <property type="entry name" value="Metallo-depent_PP-like"/>
</dbReference>
<dbReference type="Proteomes" id="UP000443582">
    <property type="component" value="Unassembled WGS sequence"/>
</dbReference>
<keyword evidence="3" id="KW-0479">Metal-binding</keyword>
<dbReference type="Pfam" id="PF00149">
    <property type="entry name" value="Metallophos"/>
    <property type="match status" value="1"/>
</dbReference>
<dbReference type="InterPro" id="IPR004843">
    <property type="entry name" value="Calcineurin-like_PHP"/>
</dbReference>
<dbReference type="Gene3D" id="3.60.21.10">
    <property type="match status" value="1"/>
</dbReference>
<keyword evidence="1" id="KW-1003">Cell membrane</keyword>
<evidence type="ECO:0000256" key="6">
    <source>
        <dbReference type="ARBA" id="ARBA00023211"/>
    </source>
</evidence>
<name>A0ABY0IJM3_9BACT</name>
<keyword evidence="2" id="KW-0997">Cell inner membrane</keyword>
<evidence type="ECO:0000259" key="7">
    <source>
        <dbReference type="Pfam" id="PF00149"/>
    </source>
</evidence>
<dbReference type="PANTHER" id="PTHR34990">
    <property type="entry name" value="UDP-2,3-DIACYLGLUCOSAMINE HYDROLASE-RELATED"/>
    <property type="match status" value="1"/>
</dbReference>
<dbReference type="RefSeq" id="WP_114706103.1">
    <property type="nucleotide sequence ID" value="NZ_QDKL01000001.1"/>
</dbReference>
<organism evidence="8 9">
    <name type="scientific">Halobacteriovorax vibrionivorans</name>
    <dbReference type="NCBI Taxonomy" id="2152716"/>
    <lineage>
        <taxon>Bacteria</taxon>
        <taxon>Pseudomonadati</taxon>
        <taxon>Bdellovibrionota</taxon>
        <taxon>Bacteriovoracia</taxon>
        <taxon>Bacteriovoracales</taxon>
        <taxon>Halobacteriovoraceae</taxon>
        <taxon>Halobacteriovorax</taxon>
    </lineage>
</organism>
<sequence>MADYVISDIHVKWDMTNSEPLKKFLEIDFKPEDRIYFLGDIFDLMVGSYDEYEGHYDWFFTRIKELAKAGLKIFYIQGNHDFHIEELLAKSGIIVKSKPFVEIINGQKVLFCHGDEIEIENFNYKIWRAFIRSYPLALISKYIFNYKIVKKIGDYLSQKSRNRNEKRYGETQKNDHIRDKFRQSALIASKSYNVDIIICGHSHYMDSYHGDSFEYYNCGFVPATMKYLKITERYELLPL</sequence>